<comment type="caution">
    <text evidence="1">The sequence shown here is derived from an EMBL/GenBank/DDBJ whole genome shotgun (WGS) entry which is preliminary data.</text>
</comment>
<dbReference type="Proteomes" id="UP000654075">
    <property type="component" value="Unassembled WGS sequence"/>
</dbReference>
<organism evidence="1 2">
    <name type="scientific">Polarella glacialis</name>
    <name type="common">Dinoflagellate</name>
    <dbReference type="NCBI Taxonomy" id="89957"/>
    <lineage>
        <taxon>Eukaryota</taxon>
        <taxon>Sar</taxon>
        <taxon>Alveolata</taxon>
        <taxon>Dinophyceae</taxon>
        <taxon>Suessiales</taxon>
        <taxon>Suessiaceae</taxon>
        <taxon>Polarella</taxon>
    </lineage>
</organism>
<protein>
    <submittedName>
        <fullName evidence="1">Uncharacterized protein</fullName>
    </submittedName>
</protein>
<evidence type="ECO:0000313" key="2">
    <source>
        <dbReference type="Proteomes" id="UP000654075"/>
    </source>
</evidence>
<dbReference type="EMBL" id="CAJNNV010025077">
    <property type="protein sequence ID" value="CAE8612065.1"/>
    <property type="molecule type" value="Genomic_DNA"/>
</dbReference>
<keyword evidence="2" id="KW-1185">Reference proteome</keyword>
<dbReference type="AlphaFoldDB" id="A0A813FNV5"/>
<sequence length="341" mass="37068">MPVGPWAQGLRTQARRPVLRALVALAAVAAVCRTFQVRTKRSSGQVQSGRMCHPNLARLRRADGREVLLIGTLPLDLDGESRKLVNNALSAQHPDIVMVEGTPAAGVSAMLMAGGWDMLGLRKPRELDWLDLGDAQPVELPRPPPKKRGWLGKLISGSPQQIIERSLVPVKVGHWAYHLRGSVGGDIAAAVATAAATGVPLRFLGPQDGGLQGHVQVAMFAEQAANEMIEEEHKKGQMSAADMNAALQRAETHMREDAGRWLRDSRSESSRLMEHLQTKVPEEVSSVVTKRLEERSSFMASSIAKTMEDFRRGAVVLAIDQLVNVEGKLLQAGYSYVSQCA</sequence>
<reference evidence="1" key="1">
    <citation type="submission" date="2021-02" db="EMBL/GenBank/DDBJ databases">
        <authorList>
            <person name="Dougan E. K."/>
            <person name="Rhodes N."/>
            <person name="Thang M."/>
            <person name="Chan C."/>
        </authorList>
    </citation>
    <scope>NUCLEOTIDE SEQUENCE</scope>
</reference>
<evidence type="ECO:0000313" key="1">
    <source>
        <dbReference type="EMBL" id="CAE8612065.1"/>
    </source>
</evidence>
<feature type="non-terminal residue" evidence="1">
    <location>
        <position position="1"/>
    </location>
</feature>
<name>A0A813FNV5_POLGL</name>
<accession>A0A813FNV5</accession>
<dbReference type="OrthoDB" id="10617534at2759"/>
<proteinExistence type="predicted"/>
<gene>
    <name evidence="1" type="ORF">PGLA1383_LOCUS29865</name>
</gene>